<dbReference type="RefSeq" id="WP_009195808.1">
    <property type="nucleotide sequence ID" value="NZ_AODQ01000058.1"/>
</dbReference>
<organism evidence="2 3">
    <name type="scientific">Cesiribacter andamanensis AMV16</name>
    <dbReference type="NCBI Taxonomy" id="1279009"/>
    <lineage>
        <taxon>Bacteria</taxon>
        <taxon>Pseudomonadati</taxon>
        <taxon>Bacteroidota</taxon>
        <taxon>Cytophagia</taxon>
        <taxon>Cytophagales</taxon>
        <taxon>Cesiribacteraceae</taxon>
        <taxon>Cesiribacter</taxon>
    </lineage>
</organism>
<dbReference type="STRING" id="1279009.ADICEAN_02417"/>
<gene>
    <name evidence="2" type="ORF">ADICEAN_02417</name>
</gene>
<feature type="compositionally biased region" description="Basic and acidic residues" evidence="1">
    <location>
        <begin position="116"/>
        <end position="129"/>
    </location>
</feature>
<evidence type="ECO:0008006" key="4">
    <source>
        <dbReference type="Google" id="ProtNLM"/>
    </source>
</evidence>
<feature type="compositionally biased region" description="Low complexity" evidence="1">
    <location>
        <begin position="93"/>
        <end position="105"/>
    </location>
</feature>
<dbReference type="eggNOG" id="ENOG50332Z6">
    <property type="taxonomic scope" value="Bacteria"/>
</dbReference>
<feature type="region of interest" description="Disordered" evidence="1">
    <location>
        <begin position="82"/>
        <end position="136"/>
    </location>
</feature>
<keyword evidence="3" id="KW-1185">Reference proteome</keyword>
<feature type="region of interest" description="Disordered" evidence="1">
    <location>
        <begin position="148"/>
        <end position="177"/>
    </location>
</feature>
<evidence type="ECO:0000313" key="2">
    <source>
        <dbReference type="EMBL" id="EMR02431.1"/>
    </source>
</evidence>
<protein>
    <recommendedName>
        <fullName evidence="4">Tetratricopeptide repeat protein</fullName>
    </recommendedName>
</protein>
<comment type="caution">
    <text evidence="2">The sequence shown here is derived from an EMBL/GenBank/DDBJ whole genome shotgun (WGS) entry which is preliminary data.</text>
</comment>
<feature type="compositionally biased region" description="Polar residues" evidence="1">
    <location>
        <begin position="223"/>
        <end position="240"/>
    </location>
</feature>
<feature type="region of interest" description="Disordered" evidence="1">
    <location>
        <begin position="221"/>
        <end position="243"/>
    </location>
</feature>
<dbReference type="EMBL" id="AODQ01000058">
    <property type="protein sequence ID" value="EMR02431.1"/>
    <property type="molecule type" value="Genomic_DNA"/>
</dbReference>
<feature type="compositionally biased region" description="Low complexity" evidence="1">
    <location>
        <begin position="153"/>
        <end position="168"/>
    </location>
</feature>
<proteinExistence type="predicted"/>
<evidence type="ECO:0000313" key="3">
    <source>
        <dbReference type="Proteomes" id="UP000011910"/>
    </source>
</evidence>
<name>M7N5C8_9BACT</name>
<evidence type="ECO:0000256" key="1">
    <source>
        <dbReference type="SAM" id="MobiDB-lite"/>
    </source>
</evidence>
<dbReference type="OrthoDB" id="594666at2"/>
<sequence length="293" mass="32677">MNRTKLTELINHPEKVTSRDAAMMADMAAQYPYAAILQILLAKSQQQHEQARQYLGTAALYTPNRSVLRLVMENRLPGLAAQAAEAPQPPLQQPQASASQQESSPHISTASGNEQLLDRSPEPETDEHQGPSPDFYNELQENLRRLKANRTKSSSASTGSPEESPTTENAQVPEKAPPISPTVQQIMQEHQEQTLENPRVQQQRSLIDSFLQNGSMLPRRQLQDQPASESPQADLSQPATFTPPDLATETLAAIMERQGKTEKAIDIYQKLLLKYPQKSAYFADCIERLKKIE</sequence>
<accession>M7N5C8</accession>
<dbReference type="Proteomes" id="UP000011910">
    <property type="component" value="Unassembled WGS sequence"/>
</dbReference>
<reference evidence="2 3" key="1">
    <citation type="journal article" date="2013" name="Genome Announc.">
        <title>Draft Genome Sequence of Cesiribacter andamanensis Strain AMV16T, Isolated from a Soil Sample from a Mud Volcano in the Andaman Islands, India.</title>
        <authorList>
            <person name="Shivaji S."/>
            <person name="Ara S."/>
            <person name="Begum Z."/>
            <person name="Srinivas T.N."/>
            <person name="Singh A."/>
            <person name="Kumar Pinnaka A."/>
        </authorList>
    </citation>
    <scope>NUCLEOTIDE SEQUENCE [LARGE SCALE GENOMIC DNA]</scope>
    <source>
        <strain evidence="2 3">AMV16</strain>
    </source>
</reference>
<dbReference type="AlphaFoldDB" id="M7N5C8"/>